<comment type="caution">
    <text evidence="1">The sequence shown here is derived from an EMBL/GenBank/DDBJ whole genome shotgun (WGS) entry which is preliminary data.</text>
</comment>
<protein>
    <submittedName>
        <fullName evidence="1">DNA-binding protein</fullName>
    </submittedName>
</protein>
<organism evidence="1 2">
    <name type="scientific">Mycolicibacter arupensis</name>
    <dbReference type="NCBI Taxonomy" id="342002"/>
    <lineage>
        <taxon>Bacteria</taxon>
        <taxon>Bacillati</taxon>
        <taxon>Actinomycetota</taxon>
        <taxon>Actinomycetes</taxon>
        <taxon>Mycobacteriales</taxon>
        <taxon>Mycobacteriaceae</taxon>
        <taxon>Mycolicibacter</taxon>
    </lineage>
</organism>
<dbReference type="RefSeq" id="WP_276761611.1">
    <property type="nucleotide sequence ID" value="NZ_SSGD01000088.1"/>
</dbReference>
<sequence>MTTDTATPKEVAAALHMSEAALAQLRYRGTGPKFIRIGSRRVLYRWADVSSYLDRNTVQRTDEHGGDAA</sequence>
<keyword evidence="1" id="KW-0238">DNA-binding</keyword>
<proteinExistence type="predicted"/>
<dbReference type="EMBL" id="SSGD01000088">
    <property type="protein sequence ID" value="TXI54295.1"/>
    <property type="molecule type" value="Genomic_DNA"/>
</dbReference>
<evidence type="ECO:0000313" key="1">
    <source>
        <dbReference type="EMBL" id="TXI54295.1"/>
    </source>
</evidence>
<dbReference type="Proteomes" id="UP000321797">
    <property type="component" value="Unassembled WGS sequence"/>
</dbReference>
<dbReference type="AlphaFoldDB" id="A0A5C7XXM1"/>
<evidence type="ECO:0000313" key="2">
    <source>
        <dbReference type="Proteomes" id="UP000321797"/>
    </source>
</evidence>
<gene>
    <name evidence="1" type="ORF">E6Q54_15075</name>
</gene>
<reference evidence="1 2" key="1">
    <citation type="submission" date="2018-09" db="EMBL/GenBank/DDBJ databases">
        <title>Metagenome Assembled Genomes from an Advanced Water Purification Facility.</title>
        <authorList>
            <person name="Stamps B.W."/>
            <person name="Spear J.R."/>
        </authorList>
    </citation>
    <scope>NUCLEOTIDE SEQUENCE [LARGE SCALE GENOMIC DNA]</scope>
    <source>
        <strain evidence="1">Bin_29_2</strain>
    </source>
</reference>
<dbReference type="GO" id="GO:0003677">
    <property type="term" value="F:DNA binding"/>
    <property type="evidence" value="ECO:0007669"/>
    <property type="project" value="UniProtKB-KW"/>
</dbReference>
<accession>A0A5C7XXM1</accession>
<name>A0A5C7XXM1_9MYCO</name>